<evidence type="ECO:0000313" key="1">
    <source>
        <dbReference type="EMBL" id="ACD59949.1"/>
    </source>
</evidence>
<dbReference type="Proteomes" id="UP000001740">
    <property type="component" value="Chromosome"/>
</dbReference>
<dbReference type="KEGG" id="xop:PXO_01432"/>
<evidence type="ECO:0000313" key="2">
    <source>
        <dbReference type="Proteomes" id="UP000001740"/>
    </source>
</evidence>
<proteinExistence type="predicted"/>
<dbReference type="EMBL" id="CP000967">
    <property type="protein sequence ID" value="ACD59949.1"/>
    <property type="molecule type" value="Genomic_DNA"/>
</dbReference>
<sequence>MLADDAVAVLRGRQRRVDDGRCGDRRRSVCRRCSNRSCGSRWNNRCRRCDRRSDDWRRGDRRCRRGVRRRRCGLWLSHYWRHHHSDWRAQRTGGSRVGQRLQCGRRRRSRCCRCARNGSDALRLASARSNLLRKLIGGRGGRRRRSDRCRRSSFGARRSRSAWSDSRRCGCVYPWLGMRHRLDRRCRGGGRRRGGECGCQFFQAIA</sequence>
<accession>A0A0K0GLY3</accession>
<protein>
    <submittedName>
        <fullName evidence="1">Uncharacterized protein</fullName>
    </submittedName>
</protein>
<dbReference type="HOGENOM" id="CLU_1331507_0_0_6"/>
<organism evidence="1 2">
    <name type="scientific">Xanthomonas oryzae pv. oryzae (strain PXO99A)</name>
    <dbReference type="NCBI Taxonomy" id="360094"/>
    <lineage>
        <taxon>Bacteria</taxon>
        <taxon>Pseudomonadati</taxon>
        <taxon>Pseudomonadota</taxon>
        <taxon>Gammaproteobacteria</taxon>
        <taxon>Lysobacterales</taxon>
        <taxon>Lysobacteraceae</taxon>
        <taxon>Xanthomonas</taxon>
    </lineage>
</organism>
<reference evidence="1 2" key="1">
    <citation type="journal article" date="2008" name="BMC Genomics">
        <title>Genome sequence and rapid evolution of the rice pathogen Xanthomonas oryzae pv. oryzae PXO99A.</title>
        <authorList>
            <person name="Salzberg S.L."/>
            <person name="Sommer D.D."/>
            <person name="Schatz M.C."/>
            <person name="Phillippy A.M."/>
            <person name="Rabinowicz P.D."/>
            <person name="Tsuge S."/>
            <person name="Furutani A."/>
            <person name="Ochiai H."/>
            <person name="Delcher A.L."/>
            <person name="Kelley D."/>
            <person name="Madupu R."/>
            <person name="Puiu D."/>
            <person name="Radune D."/>
            <person name="Shumway M."/>
            <person name="Trapnell C."/>
            <person name="Aparna G."/>
            <person name="Jha G."/>
            <person name="Pandey A."/>
            <person name="Patil P.B."/>
            <person name="Ishihara H."/>
            <person name="Meyer D.F."/>
            <person name="Szurek B."/>
            <person name="Verdier V."/>
            <person name="Koebnik R."/>
            <person name="Dow J.M."/>
            <person name="Ryan R.P."/>
            <person name="Hirata H."/>
            <person name="Tsuyumu S."/>
            <person name="Won Lee S."/>
            <person name="Seo Y.S."/>
            <person name="Sriariyanum M."/>
            <person name="Ronald P.C."/>
            <person name="Sonti R.V."/>
            <person name="Van Sluys M.A."/>
            <person name="Leach J.E."/>
            <person name="White F.F."/>
            <person name="Bogdanove A.J."/>
        </authorList>
    </citation>
    <scope>NUCLEOTIDE SEQUENCE [LARGE SCALE GENOMIC DNA]</scope>
    <source>
        <strain evidence="1 2">PXO99A</strain>
    </source>
</reference>
<name>A0A0K0GLY3_XANOP</name>
<gene>
    <name evidence="1" type="ordered locus">PXO_01432</name>
</gene>
<dbReference type="AlphaFoldDB" id="A0A0K0GLY3"/>